<evidence type="ECO:0000256" key="5">
    <source>
        <dbReference type="ARBA" id="ARBA00023002"/>
    </source>
</evidence>
<gene>
    <name evidence="7" type="ORF">PENARI_c005G11846</name>
</gene>
<dbReference type="InterPro" id="IPR036291">
    <property type="entry name" value="NAD(P)-bd_dom_sf"/>
</dbReference>
<evidence type="ECO:0000256" key="1">
    <source>
        <dbReference type="ARBA" id="ARBA00001947"/>
    </source>
</evidence>
<dbReference type="Gene3D" id="3.90.180.10">
    <property type="entry name" value="Medium-chain alcohol dehydrogenases, catalytic domain"/>
    <property type="match status" value="1"/>
</dbReference>
<keyword evidence="3" id="KW-0479">Metal-binding</keyword>
<keyword evidence="8" id="KW-1185">Reference proteome</keyword>
<dbReference type="EMBL" id="LXJU01000005">
    <property type="protein sequence ID" value="OGE55099.1"/>
    <property type="molecule type" value="Genomic_DNA"/>
</dbReference>
<evidence type="ECO:0000313" key="8">
    <source>
        <dbReference type="Proteomes" id="UP000177622"/>
    </source>
</evidence>
<dbReference type="InterPro" id="IPR011032">
    <property type="entry name" value="GroES-like_sf"/>
</dbReference>
<dbReference type="InterPro" id="IPR020843">
    <property type="entry name" value="ER"/>
</dbReference>
<name>A0A1F5LQ86_PENAI</name>
<keyword evidence="4" id="KW-0862">Zinc</keyword>
<evidence type="ECO:0000313" key="7">
    <source>
        <dbReference type="EMBL" id="OGE55099.1"/>
    </source>
</evidence>
<dbReference type="InterPro" id="IPR013154">
    <property type="entry name" value="ADH-like_N"/>
</dbReference>
<comment type="caution">
    <text evidence="7">The sequence shown here is derived from an EMBL/GenBank/DDBJ whole genome shotgun (WGS) entry which is preliminary data.</text>
</comment>
<dbReference type="Pfam" id="PF00107">
    <property type="entry name" value="ADH_zinc_N"/>
    <property type="match status" value="1"/>
</dbReference>
<dbReference type="PANTHER" id="PTHR43161:SF23">
    <property type="entry name" value="(R,R)-BUTANEDIOL DEHYDROGENASE-RELATED"/>
    <property type="match status" value="1"/>
</dbReference>
<dbReference type="Gene3D" id="3.40.50.720">
    <property type="entry name" value="NAD(P)-binding Rossmann-like Domain"/>
    <property type="match status" value="1"/>
</dbReference>
<dbReference type="AlphaFoldDB" id="A0A1F5LQ86"/>
<evidence type="ECO:0000256" key="2">
    <source>
        <dbReference type="ARBA" id="ARBA00008072"/>
    </source>
</evidence>
<dbReference type="OrthoDB" id="3941538at2759"/>
<evidence type="ECO:0000256" key="3">
    <source>
        <dbReference type="ARBA" id="ARBA00022723"/>
    </source>
</evidence>
<comment type="cofactor">
    <cofactor evidence="1">
        <name>Zn(2+)</name>
        <dbReference type="ChEBI" id="CHEBI:29105"/>
    </cofactor>
</comment>
<dbReference type="PANTHER" id="PTHR43161">
    <property type="entry name" value="SORBITOL DEHYDROGENASE"/>
    <property type="match status" value="1"/>
</dbReference>
<dbReference type="SUPFAM" id="SSF51735">
    <property type="entry name" value="NAD(P)-binding Rossmann-fold domains"/>
    <property type="match status" value="1"/>
</dbReference>
<accession>A0A1F5LQ86</accession>
<protein>
    <recommendedName>
        <fullName evidence="6">Enoyl reductase (ER) domain-containing protein</fullName>
    </recommendedName>
</protein>
<dbReference type="GO" id="GO:0005737">
    <property type="term" value="C:cytoplasm"/>
    <property type="evidence" value="ECO:0007669"/>
    <property type="project" value="TreeGrafter"/>
</dbReference>
<dbReference type="RefSeq" id="XP_022490529.1">
    <property type="nucleotide sequence ID" value="XM_022630065.1"/>
</dbReference>
<organism evidence="7 8">
    <name type="scientific">Penicillium arizonense</name>
    <dbReference type="NCBI Taxonomy" id="1835702"/>
    <lineage>
        <taxon>Eukaryota</taxon>
        <taxon>Fungi</taxon>
        <taxon>Dikarya</taxon>
        <taxon>Ascomycota</taxon>
        <taxon>Pezizomycotina</taxon>
        <taxon>Eurotiomycetes</taxon>
        <taxon>Eurotiomycetidae</taxon>
        <taxon>Eurotiales</taxon>
        <taxon>Aspergillaceae</taxon>
        <taxon>Penicillium</taxon>
    </lineage>
</organism>
<sequence length="358" mass="38692">MRAVQFYGAGDLRVEDVQVPQLDQGTGKVLVEVEWCGICGSDLHLYTSGTHGSSEPFIMGHEFCGVVKEVPLGSNLTVGDKVIVNPTLTCESCVCCSSGWGSQCPKLKFIGFTGGPGGGLSEFVAVQEYKLHKVPEHFELEYAALAEPLAVGLHAVRKAAVRLDDWPHKMVLLLGGGPVGYAVLENMIALGADPNNIIISEPEDGRHKLLNSFGVQVLSPTKDNIGTACKTMTKSKGIDIAFDCAGKTGSAAAAMALLRPRGTYINVAFWGANITFPFIDFFKKEITCVSSMAYSGDDFREAVNLMSMGKYRTIRRMVTARFSLENADNAFQGLLNNKEHHTKILLTPKKSNLVAVNK</sequence>
<keyword evidence="5" id="KW-0560">Oxidoreductase</keyword>
<dbReference type="SMART" id="SM00829">
    <property type="entry name" value="PKS_ER"/>
    <property type="match status" value="1"/>
</dbReference>
<proteinExistence type="inferred from homology"/>
<dbReference type="InterPro" id="IPR013149">
    <property type="entry name" value="ADH-like_C"/>
</dbReference>
<dbReference type="GO" id="GO:0000721">
    <property type="term" value="F:(R,R)-butanediol dehydrogenase activity"/>
    <property type="evidence" value="ECO:0007669"/>
    <property type="project" value="TreeGrafter"/>
</dbReference>
<dbReference type="GeneID" id="34574799"/>
<dbReference type="Proteomes" id="UP000177622">
    <property type="component" value="Unassembled WGS sequence"/>
</dbReference>
<evidence type="ECO:0000259" key="6">
    <source>
        <dbReference type="SMART" id="SM00829"/>
    </source>
</evidence>
<comment type="similarity">
    <text evidence="2">Belongs to the zinc-containing alcohol dehydrogenase family.</text>
</comment>
<feature type="domain" description="Enoyl reductase (ER)" evidence="6">
    <location>
        <begin position="8"/>
        <end position="346"/>
    </location>
</feature>
<reference evidence="7 8" key="1">
    <citation type="journal article" date="2016" name="Sci. Rep.">
        <title>Penicillium arizonense, a new, genome sequenced fungal species, reveals a high chemical diversity in secreted metabolites.</title>
        <authorList>
            <person name="Grijseels S."/>
            <person name="Nielsen J.C."/>
            <person name="Randelovic M."/>
            <person name="Nielsen J."/>
            <person name="Nielsen K.F."/>
            <person name="Workman M."/>
            <person name="Frisvad J.C."/>
        </authorList>
    </citation>
    <scope>NUCLEOTIDE SEQUENCE [LARGE SCALE GENOMIC DNA]</scope>
    <source>
        <strain evidence="7 8">CBS 141311</strain>
    </source>
</reference>
<dbReference type="SUPFAM" id="SSF50129">
    <property type="entry name" value="GroES-like"/>
    <property type="match status" value="1"/>
</dbReference>
<dbReference type="GO" id="GO:0046872">
    <property type="term" value="F:metal ion binding"/>
    <property type="evidence" value="ECO:0007669"/>
    <property type="project" value="UniProtKB-KW"/>
</dbReference>
<dbReference type="Pfam" id="PF08240">
    <property type="entry name" value="ADH_N"/>
    <property type="match status" value="1"/>
</dbReference>
<dbReference type="GO" id="GO:0034079">
    <property type="term" value="P:butanediol biosynthetic process"/>
    <property type="evidence" value="ECO:0007669"/>
    <property type="project" value="TreeGrafter"/>
</dbReference>
<evidence type="ECO:0000256" key="4">
    <source>
        <dbReference type="ARBA" id="ARBA00022833"/>
    </source>
</evidence>
<dbReference type="STRING" id="1835702.A0A1F5LQ86"/>